<name>A0A8S3VEJ7_MYTED</name>
<dbReference type="OrthoDB" id="5985998at2759"/>
<proteinExistence type="predicted"/>
<keyword evidence="3" id="KW-1185">Reference proteome</keyword>
<dbReference type="Gene3D" id="1.10.150.130">
    <property type="match status" value="1"/>
</dbReference>
<keyword evidence="1" id="KW-0238">DNA-binding</keyword>
<comment type="caution">
    <text evidence="2">The sequence shown here is derived from an EMBL/GenBank/DDBJ whole genome shotgun (WGS) entry which is preliminary data.</text>
</comment>
<accession>A0A8S3VEJ7</accession>
<evidence type="ECO:0000256" key="1">
    <source>
        <dbReference type="ARBA" id="ARBA00023125"/>
    </source>
</evidence>
<dbReference type="InterPro" id="IPR010998">
    <property type="entry name" value="Integrase_recombinase_N"/>
</dbReference>
<organism evidence="2 3">
    <name type="scientific">Mytilus edulis</name>
    <name type="common">Blue mussel</name>
    <dbReference type="NCBI Taxonomy" id="6550"/>
    <lineage>
        <taxon>Eukaryota</taxon>
        <taxon>Metazoa</taxon>
        <taxon>Spiralia</taxon>
        <taxon>Lophotrochozoa</taxon>
        <taxon>Mollusca</taxon>
        <taxon>Bivalvia</taxon>
        <taxon>Autobranchia</taxon>
        <taxon>Pteriomorphia</taxon>
        <taxon>Mytilida</taxon>
        <taxon>Mytiloidea</taxon>
        <taxon>Mytilidae</taxon>
        <taxon>Mytilinae</taxon>
        <taxon>Mytilus</taxon>
    </lineage>
</organism>
<evidence type="ECO:0000313" key="2">
    <source>
        <dbReference type="EMBL" id="CAG2256304.1"/>
    </source>
</evidence>
<reference evidence="2" key="1">
    <citation type="submission" date="2021-03" db="EMBL/GenBank/DDBJ databases">
        <authorList>
            <person name="Bekaert M."/>
        </authorList>
    </citation>
    <scope>NUCLEOTIDE SEQUENCE</scope>
</reference>
<evidence type="ECO:0000313" key="3">
    <source>
        <dbReference type="Proteomes" id="UP000683360"/>
    </source>
</evidence>
<gene>
    <name evidence="2" type="ORF">MEDL_67644</name>
</gene>
<dbReference type="SUPFAM" id="SSF47823">
    <property type="entry name" value="lambda integrase-like, N-terminal domain"/>
    <property type="match status" value="1"/>
</dbReference>
<sequence length="226" mass="25496">MSSFGKIVLKPSELVLSTVKFGKVIPFIQEPPSVYLNINKSAFNNSSFVLKAITELKLNGFITEVTNKPYVINPLTVVISDSKKERLVLDLRHVNNWIVPPVGLVCRVVNHMLTCRANGVLVVPKWKSALFWLMDSATWREISQFANSNQQFTGCEKSIFNIVRSSKAISTNKKYDVYFKKFKEWCITYKVIPLPASVSSVAVYISGLVQQSVSESVLLAHFYNIK</sequence>
<dbReference type="GO" id="GO:0003677">
    <property type="term" value="F:DNA binding"/>
    <property type="evidence" value="ECO:0007669"/>
    <property type="project" value="UniProtKB-KW"/>
</dbReference>
<dbReference type="InterPro" id="IPR043502">
    <property type="entry name" value="DNA/RNA_pol_sf"/>
</dbReference>
<protein>
    <submittedName>
        <fullName evidence="2">Uncharacterized protein</fullName>
    </submittedName>
</protein>
<dbReference type="AlphaFoldDB" id="A0A8S3VEJ7"/>
<dbReference type="SUPFAM" id="SSF56672">
    <property type="entry name" value="DNA/RNA polymerases"/>
    <property type="match status" value="1"/>
</dbReference>
<dbReference type="Proteomes" id="UP000683360">
    <property type="component" value="Unassembled WGS sequence"/>
</dbReference>
<dbReference type="EMBL" id="CAJPWZ010003299">
    <property type="protein sequence ID" value="CAG2256304.1"/>
    <property type="molecule type" value="Genomic_DNA"/>
</dbReference>